<evidence type="ECO:0008006" key="7">
    <source>
        <dbReference type="Google" id="ProtNLM"/>
    </source>
</evidence>
<evidence type="ECO:0000313" key="6">
    <source>
        <dbReference type="Proteomes" id="UP000038010"/>
    </source>
</evidence>
<dbReference type="PANTHER" id="PTHR33365:SF11">
    <property type="entry name" value="TAT PATHWAY SIGNAL SEQUENCE"/>
    <property type="match status" value="1"/>
</dbReference>
<dbReference type="STRING" id="1664694.A0A0N1NXQ4"/>
<dbReference type="PANTHER" id="PTHR33365">
    <property type="entry name" value="YALI0B05434P"/>
    <property type="match status" value="1"/>
</dbReference>
<protein>
    <recommendedName>
        <fullName evidence="7">Oxidase ustYa</fullName>
    </recommendedName>
</protein>
<sequence>MSRSNDHKLDYRRYWSHSDDNHFVTIHAPPTELELQQTLLLARGANRSQAGMKDIPERRLSVCLAIVLNVTALSILTLVTLGSLTIPGHHSGNVRNNDFESASSTVRTLSSIGLLNQLGPIPQTFARDISFHKISTWKRSYPTTKGYVAIRNPTAYGLSMGWPLNNTLSSTDPEYSEAYGIAMYHQLHCLKELKRGMAALLKGRDVPEERVVYDDCFDYLRQSILCQADTTIEPFAVVHNMLVEGVDGWGSVHSCKELKSLEDYLDTNSAY</sequence>
<dbReference type="RefSeq" id="XP_017994703.1">
    <property type="nucleotide sequence ID" value="XM_018141396.1"/>
</dbReference>
<dbReference type="VEuPathDB" id="FungiDB:AB675_14"/>
<evidence type="ECO:0000256" key="4">
    <source>
        <dbReference type="SAM" id="Phobius"/>
    </source>
</evidence>
<comment type="caution">
    <text evidence="5">The sequence shown here is derived from an EMBL/GenBank/DDBJ whole genome shotgun (WGS) entry which is preliminary data.</text>
</comment>
<evidence type="ECO:0000256" key="1">
    <source>
        <dbReference type="ARBA" id="ARBA00004685"/>
    </source>
</evidence>
<name>A0A0N1NXQ4_9EURO</name>
<comment type="pathway">
    <text evidence="1">Mycotoxin biosynthesis.</text>
</comment>
<dbReference type="GO" id="GO:0043386">
    <property type="term" value="P:mycotoxin biosynthetic process"/>
    <property type="evidence" value="ECO:0007669"/>
    <property type="project" value="InterPro"/>
</dbReference>
<dbReference type="AlphaFoldDB" id="A0A0N1NXQ4"/>
<dbReference type="Proteomes" id="UP000038010">
    <property type="component" value="Unassembled WGS sequence"/>
</dbReference>
<dbReference type="InterPro" id="IPR021765">
    <property type="entry name" value="UstYa-like"/>
</dbReference>
<dbReference type="EMBL" id="LFJN01000051">
    <property type="protein sequence ID" value="KPI34740.1"/>
    <property type="molecule type" value="Genomic_DNA"/>
</dbReference>
<proteinExistence type="inferred from homology"/>
<keyword evidence="4" id="KW-1133">Transmembrane helix</keyword>
<feature type="transmembrane region" description="Helical" evidence="4">
    <location>
        <begin position="62"/>
        <end position="86"/>
    </location>
</feature>
<dbReference type="Pfam" id="PF11807">
    <property type="entry name" value="UstYa"/>
    <property type="match status" value="1"/>
</dbReference>
<evidence type="ECO:0000256" key="2">
    <source>
        <dbReference type="ARBA" id="ARBA00023002"/>
    </source>
</evidence>
<dbReference type="OrthoDB" id="3687641at2759"/>
<gene>
    <name evidence="5" type="ORF">AB675_14</name>
</gene>
<dbReference type="GeneID" id="28733166"/>
<keyword evidence="4" id="KW-0472">Membrane</keyword>
<organism evidence="5 6">
    <name type="scientific">Cyphellophora attinorum</name>
    <dbReference type="NCBI Taxonomy" id="1664694"/>
    <lineage>
        <taxon>Eukaryota</taxon>
        <taxon>Fungi</taxon>
        <taxon>Dikarya</taxon>
        <taxon>Ascomycota</taxon>
        <taxon>Pezizomycotina</taxon>
        <taxon>Eurotiomycetes</taxon>
        <taxon>Chaetothyriomycetidae</taxon>
        <taxon>Chaetothyriales</taxon>
        <taxon>Cyphellophoraceae</taxon>
        <taxon>Cyphellophora</taxon>
    </lineage>
</organism>
<reference evidence="5 6" key="1">
    <citation type="submission" date="2015-06" db="EMBL/GenBank/DDBJ databases">
        <title>Draft genome of the ant-associated black yeast Phialophora attae CBS 131958.</title>
        <authorList>
            <person name="Moreno L.F."/>
            <person name="Stielow B.J."/>
            <person name="de Hoog S."/>
            <person name="Vicente V.A."/>
            <person name="Weiss V.A."/>
            <person name="de Vries M."/>
            <person name="Cruz L.M."/>
            <person name="Souza E.M."/>
        </authorList>
    </citation>
    <scope>NUCLEOTIDE SEQUENCE [LARGE SCALE GENOMIC DNA]</scope>
    <source>
        <strain evidence="5 6">CBS 131958</strain>
    </source>
</reference>
<keyword evidence="4" id="KW-0812">Transmembrane</keyword>
<comment type="similarity">
    <text evidence="3">Belongs to the ustYa family.</text>
</comment>
<evidence type="ECO:0000313" key="5">
    <source>
        <dbReference type="EMBL" id="KPI34740.1"/>
    </source>
</evidence>
<evidence type="ECO:0000256" key="3">
    <source>
        <dbReference type="ARBA" id="ARBA00035112"/>
    </source>
</evidence>
<keyword evidence="2" id="KW-0560">Oxidoreductase</keyword>
<accession>A0A0N1NXQ4</accession>
<dbReference type="GO" id="GO:0016491">
    <property type="term" value="F:oxidoreductase activity"/>
    <property type="evidence" value="ECO:0007669"/>
    <property type="project" value="UniProtKB-KW"/>
</dbReference>
<keyword evidence="6" id="KW-1185">Reference proteome</keyword>